<keyword evidence="2" id="KW-1015">Disulfide bond</keyword>
<dbReference type="EMBL" id="KD289873">
    <property type="protein sequence ID" value="EMS45194.1"/>
    <property type="molecule type" value="Genomic_DNA"/>
</dbReference>
<dbReference type="PANTHER" id="PTHR35357:SF8">
    <property type="entry name" value="OS01G0111000 PROTEIN"/>
    <property type="match status" value="1"/>
</dbReference>
<reference evidence="5" key="1">
    <citation type="journal article" date="2013" name="Nature">
        <title>Draft genome of the wheat A-genome progenitor Triticum urartu.</title>
        <authorList>
            <person name="Ling H.Q."/>
            <person name="Zhao S."/>
            <person name="Liu D."/>
            <person name="Wang J."/>
            <person name="Sun H."/>
            <person name="Zhang C."/>
            <person name="Fan H."/>
            <person name="Li D."/>
            <person name="Dong L."/>
            <person name="Tao Y."/>
            <person name="Gao C."/>
            <person name="Wu H."/>
            <person name="Li Y."/>
            <person name="Cui Y."/>
            <person name="Guo X."/>
            <person name="Zheng S."/>
            <person name="Wang B."/>
            <person name="Yu K."/>
            <person name="Liang Q."/>
            <person name="Yang W."/>
            <person name="Lou X."/>
            <person name="Chen J."/>
            <person name="Feng M."/>
            <person name="Jian J."/>
            <person name="Zhang X."/>
            <person name="Luo G."/>
            <person name="Jiang Y."/>
            <person name="Liu J."/>
            <person name="Wang Z."/>
            <person name="Sha Y."/>
            <person name="Zhang B."/>
            <person name="Wu H."/>
            <person name="Tang D."/>
            <person name="Shen Q."/>
            <person name="Xue P."/>
            <person name="Zou S."/>
            <person name="Wang X."/>
            <person name="Liu X."/>
            <person name="Wang F."/>
            <person name="Yang Y."/>
            <person name="An X."/>
            <person name="Dong Z."/>
            <person name="Zhang K."/>
            <person name="Zhang X."/>
            <person name="Luo M.C."/>
            <person name="Dvorak J."/>
            <person name="Tong Y."/>
            <person name="Wang J."/>
            <person name="Yang H."/>
            <person name="Li Z."/>
            <person name="Wang D."/>
            <person name="Zhang A."/>
            <person name="Wang J."/>
        </authorList>
    </citation>
    <scope>NUCLEOTIDE SEQUENCE</scope>
</reference>
<evidence type="ECO:0000256" key="1">
    <source>
        <dbReference type="ARBA" id="ARBA00022729"/>
    </source>
</evidence>
<dbReference type="PANTHER" id="PTHR35357">
    <property type="entry name" value="OS02G0537100 PROTEIN"/>
    <property type="match status" value="1"/>
</dbReference>
<comment type="similarity">
    <text evidence="3">Belongs to the PMEI family.</text>
</comment>
<evidence type="ECO:0000256" key="2">
    <source>
        <dbReference type="ARBA" id="ARBA00023157"/>
    </source>
</evidence>
<dbReference type="OMA" id="ESHQLDM"/>
<dbReference type="NCBIfam" id="TIGR01614">
    <property type="entry name" value="PME_inhib"/>
    <property type="match status" value="1"/>
</dbReference>
<name>M7ZAR5_TRIUA</name>
<sequence length="275" mass="29974">MEEDPGGAIITMKAKDQRENLSPSRGEAMEEEAQGGNLSSSFSVAPECHREGNHRRAMEASHMTTTNFSTIVIMLLSSAIAAQSSGDVGGKPKPTDFMVGACKNVSNFSRGHNEGDKYVSQEFCISTLQSDNRSANAKNLHDLALIPVDILKERVVTAGGNVKKMLHNTKNSTSSTARHLRICELDYAATASILNFYDALMRNYQGERSAGHDDDKPLFSKLPECVDKVYEVSSYCAIALLDMPGAEALLKESHQLDMLINLSIALLAPYKDLES</sequence>
<protein>
    <recommendedName>
        <fullName evidence="4">Pectinesterase inhibitor domain-containing protein</fullName>
    </recommendedName>
</protein>
<dbReference type="AlphaFoldDB" id="M7ZAR5"/>
<dbReference type="SUPFAM" id="SSF101148">
    <property type="entry name" value="Plant invertase/pectin methylesterase inhibitor"/>
    <property type="match status" value="1"/>
</dbReference>
<keyword evidence="1" id="KW-0732">Signal</keyword>
<gene>
    <name evidence="5" type="ORF">TRIUR3_10731</name>
</gene>
<dbReference type="InterPro" id="IPR006501">
    <property type="entry name" value="Pectinesterase_inhib_dom"/>
</dbReference>
<organism evidence="5">
    <name type="scientific">Triticum urartu</name>
    <name type="common">Red wild einkorn</name>
    <name type="synonym">Crithodium urartu</name>
    <dbReference type="NCBI Taxonomy" id="4572"/>
    <lineage>
        <taxon>Eukaryota</taxon>
        <taxon>Viridiplantae</taxon>
        <taxon>Streptophyta</taxon>
        <taxon>Embryophyta</taxon>
        <taxon>Tracheophyta</taxon>
        <taxon>Spermatophyta</taxon>
        <taxon>Magnoliopsida</taxon>
        <taxon>Liliopsida</taxon>
        <taxon>Poales</taxon>
        <taxon>Poaceae</taxon>
        <taxon>BOP clade</taxon>
        <taxon>Pooideae</taxon>
        <taxon>Triticodae</taxon>
        <taxon>Triticeae</taxon>
        <taxon>Triticinae</taxon>
        <taxon>Triticum</taxon>
    </lineage>
</organism>
<dbReference type="GO" id="GO:0004857">
    <property type="term" value="F:enzyme inhibitor activity"/>
    <property type="evidence" value="ECO:0007669"/>
    <property type="project" value="InterPro"/>
</dbReference>
<evidence type="ECO:0000259" key="4">
    <source>
        <dbReference type="Pfam" id="PF04043"/>
    </source>
</evidence>
<evidence type="ECO:0000256" key="3">
    <source>
        <dbReference type="ARBA" id="ARBA00038471"/>
    </source>
</evidence>
<dbReference type="Gene3D" id="1.20.140.40">
    <property type="entry name" value="Invertase/pectin methylesterase inhibitor family protein"/>
    <property type="match status" value="1"/>
</dbReference>
<evidence type="ECO:0000313" key="5">
    <source>
        <dbReference type="EMBL" id="EMS45194.1"/>
    </source>
</evidence>
<feature type="domain" description="Pectinesterase inhibitor" evidence="4">
    <location>
        <begin position="102"/>
        <end position="199"/>
    </location>
</feature>
<accession>M7ZAR5</accession>
<dbReference type="InterPro" id="IPR035513">
    <property type="entry name" value="Invertase/methylesterase_inhib"/>
</dbReference>
<proteinExistence type="inferred from homology"/>
<dbReference type="Pfam" id="PF04043">
    <property type="entry name" value="PMEI"/>
    <property type="match status" value="1"/>
</dbReference>